<evidence type="ECO:0000259" key="1">
    <source>
        <dbReference type="PROSITE" id="PS51186"/>
    </source>
</evidence>
<organism evidence="2 3">
    <name type="scientific">Alternaria alternata</name>
    <name type="common">Alternaria rot fungus</name>
    <name type="synonym">Torula alternata</name>
    <dbReference type="NCBI Taxonomy" id="5599"/>
    <lineage>
        <taxon>Eukaryota</taxon>
        <taxon>Fungi</taxon>
        <taxon>Dikarya</taxon>
        <taxon>Ascomycota</taxon>
        <taxon>Pezizomycotina</taxon>
        <taxon>Dothideomycetes</taxon>
        <taxon>Pleosporomycetidae</taxon>
        <taxon>Pleosporales</taxon>
        <taxon>Pleosporineae</taxon>
        <taxon>Pleosporaceae</taxon>
        <taxon>Alternaria</taxon>
        <taxon>Alternaria sect. Alternaria</taxon>
        <taxon>Alternaria alternata complex</taxon>
    </lineage>
</organism>
<dbReference type="GeneID" id="29117529"/>
<dbReference type="KEGG" id="aalt:CC77DRAFT_501324"/>
<dbReference type="InterPro" id="IPR050276">
    <property type="entry name" value="MshD_Acetyltransferase"/>
</dbReference>
<name>A0A177D6S8_ALTAL</name>
<evidence type="ECO:0000313" key="3">
    <source>
        <dbReference type="Proteomes" id="UP000077248"/>
    </source>
</evidence>
<dbReference type="CDD" id="cd04301">
    <property type="entry name" value="NAT_SF"/>
    <property type="match status" value="1"/>
</dbReference>
<sequence length="224" mass="24981">MPTKTPFVRVYDPSTDYQNGLHVFLTTIDPGLDWEPARTVGSHLWYKVYADVTPETCHVLDDGDGRVVGYCIGAVDTTSFAQRWRDVFTPTIDPKLVPHPNIQTGDPQMERQDVKHFRKAVYEADCSMLQPWPQMLERYPAHLHIDILPEYQRKGWGSALITSFLDTAKSSGAVGVHLDMVQSNTSARAFYEKVGFQICPQVLDDGASGQPGVNGIVVTLVMSL</sequence>
<reference evidence="2 3" key="1">
    <citation type="submission" date="2016-05" db="EMBL/GenBank/DDBJ databases">
        <title>Comparative analysis of secretome profiles of manganese(II)-oxidizing ascomycete fungi.</title>
        <authorList>
            <consortium name="DOE Joint Genome Institute"/>
            <person name="Zeiner C.A."/>
            <person name="Purvine S.O."/>
            <person name="Zink E.M."/>
            <person name="Wu S."/>
            <person name="Pasa-Tolic L."/>
            <person name="Chaput D.L."/>
            <person name="Haridas S."/>
            <person name="Grigoriev I.V."/>
            <person name="Santelli C.M."/>
            <person name="Hansel C.M."/>
        </authorList>
    </citation>
    <scope>NUCLEOTIDE SEQUENCE [LARGE SCALE GENOMIC DNA]</scope>
    <source>
        <strain evidence="2 3">SRC1lrK2f</strain>
    </source>
</reference>
<dbReference type="InterPro" id="IPR000182">
    <property type="entry name" value="GNAT_dom"/>
</dbReference>
<dbReference type="PROSITE" id="PS51186">
    <property type="entry name" value="GNAT"/>
    <property type="match status" value="1"/>
</dbReference>
<gene>
    <name evidence="2" type="ORF">CC77DRAFT_501324</name>
</gene>
<evidence type="ECO:0000313" key="2">
    <source>
        <dbReference type="EMBL" id="OAG14880.1"/>
    </source>
</evidence>
<dbReference type="EMBL" id="KV441497">
    <property type="protein sequence ID" value="OAG14880.1"/>
    <property type="molecule type" value="Genomic_DNA"/>
</dbReference>
<feature type="domain" description="N-acetyltransferase" evidence="1">
    <location>
        <begin position="145"/>
        <end position="224"/>
    </location>
</feature>
<dbReference type="GO" id="GO:0016747">
    <property type="term" value="F:acyltransferase activity, transferring groups other than amino-acyl groups"/>
    <property type="evidence" value="ECO:0007669"/>
    <property type="project" value="InterPro"/>
</dbReference>
<protein>
    <recommendedName>
        <fullName evidence="1">N-acetyltransferase domain-containing protein</fullName>
    </recommendedName>
</protein>
<dbReference type="OMA" id="YQRKGWG"/>
<accession>A0A177D6S8</accession>
<dbReference type="STRING" id="5599.A0A177D6S8"/>
<dbReference type="PANTHER" id="PTHR43617">
    <property type="entry name" value="L-AMINO ACID N-ACETYLTRANSFERASE"/>
    <property type="match status" value="1"/>
</dbReference>
<dbReference type="InterPro" id="IPR016181">
    <property type="entry name" value="Acyl_CoA_acyltransferase"/>
</dbReference>
<dbReference type="RefSeq" id="XP_018380301.1">
    <property type="nucleotide sequence ID" value="XM_018531935.1"/>
</dbReference>
<dbReference type="SUPFAM" id="SSF55729">
    <property type="entry name" value="Acyl-CoA N-acyltransferases (Nat)"/>
    <property type="match status" value="1"/>
</dbReference>
<keyword evidence="3" id="KW-1185">Reference proteome</keyword>
<dbReference type="Proteomes" id="UP000077248">
    <property type="component" value="Unassembled WGS sequence"/>
</dbReference>
<dbReference type="AlphaFoldDB" id="A0A177D6S8"/>
<proteinExistence type="predicted"/>
<dbReference type="PANTHER" id="PTHR43617:SF20">
    <property type="entry name" value="N-ALPHA-ACETYLTRANSFERASE RIMI"/>
    <property type="match status" value="1"/>
</dbReference>
<dbReference type="Gene3D" id="3.40.630.30">
    <property type="match status" value="1"/>
</dbReference>
<dbReference type="VEuPathDB" id="FungiDB:CC77DRAFT_501324"/>
<dbReference type="Pfam" id="PF00583">
    <property type="entry name" value="Acetyltransf_1"/>
    <property type="match status" value="1"/>
</dbReference>